<dbReference type="InterPro" id="IPR006145">
    <property type="entry name" value="PsdUridine_synth_RsuA/RluA"/>
</dbReference>
<dbReference type="SUPFAM" id="SSF55174">
    <property type="entry name" value="Alpha-L RNA-binding motif"/>
    <property type="match status" value="1"/>
</dbReference>
<dbReference type="GO" id="GO:0000455">
    <property type="term" value="P:enzyme-directed rRNA pseudouridine synthesis"/>
    <property type="evidence" value="ECO:0007669"/>
    <property type="project" value="TreeGrafter"/>
</dbReference>
<evidence type="ECO:0000313" key="5">
    <source>
        <dbReference type="EMBL" id="HFH29762.1"/>
    </source>
</evidence>
<dbReference type="PANTHER" id="PTHR21600:SF87">
    <property type="entry name" value="RNA PSEUDOURIDYLATE SYNTHASE DOMAIN-CONTAINING PROTEIN 1"/>
    <property type="match status" value="1"/>
</dbReference>
<keyword evidence="3" id="KW-0694">RNA-binding</keyword>
<comment type="caution">
    <text evidence="5">The sequence shown here is derived from an EMBL/GenBank/DDBJ whole genome shotgun (WGS) entry which is preliminary data.</text>
</comment>
<dbReference type="Pfam" id="PF01479">
    <property type="entry name" value="S4"/>
    <property type="match status" value="1"/>
</dbReference>
<evidence type="ECO:0000256" key="1">
    <source>
        <dbReference type="ARBA" id="ARBA00010876"/>
    </source>
</evidence>
<evidence type="ECO:0000259" key="4">
    <source>
        <dbReference type="SMART" id="SM00363"/>
    </source>
</evidence>
<dbReference type="InterPro" id="IPR002942">
    <property type="entry name" value="S4_RNA-bd"/>
</dbReference>
<gene>
    <name evidence="5" type="ORF">ENS59_09680</name>
</gene>
<dbReference type="InterPro" id="IPR036986">
    <property type="entry name" value="S4_RNA-bd_sf"/>
</dbReference>
<dbReference type="GO" id="GO:0120159">
    <property type="term" value="F:rRNA pseudouridine synthase activity"/>
    <property type="evidence" value="ECO:0007669"/>
    <property type="project" value="UniProtKB-ARBA"/>
</dbReference>
<dbReference type="GO" id="GO:0003723">
    <property type="term" value="F:RNA binding"/>
    <property type="evidence" value="ECO:0007669"/>
    <property type="project" value="UniProtKB-KW"/>
</dbReference>
<dbReference type="AlphaFoldDB" id="A0A7C3I7G5"/>
<evidence type="ECO:0000256" key="3">
    <source>
        <dbReference type="PROSITE-ProRule" id="PRU00182"/>
    </source>
</evidence>
<evidence type="ECO:0000256" key="2">
    <source>
        <dbReference type="ARBA" id="ARBA00023235"/>
    </source>
</evidence>
<reference evidence="5" key="1">
    <citation type="journal article" date="2020" name="mSystems">
        <title>Genome- and Community-Level Interaction Insights into Carbon Utilization and Element Cycling Functions of Hydrothermarchaeota in Hydrothermal Sediment.</title>
        <authorList>
            <person name="Zhou Z."/>
            <person name="Liu Y."/>
            <person name="Xu W."/>
            <person name="Pan J."/>
            <person name="Luo Z.H."/>
            <person name="Li M."/>
        </authorList>
    </citation>
    <scope>NUCLEOTIDE SEQUENCE [LARGE SCALE GENOMIC DNA]</scope>
    <source>
        <strain evidence="5">SpSt-503</strain>
    </source>
</reference>
<protein>
    <submittedName>
        <fullName evidence="5">RluA family pseudouridine synthase</fullName>
    </submittedName>
</protein>
<sequence>MKPLPNNPLSKPFCQELAFDRIPHMAYTAQITADDQNRRLDRILRKALPDLPLSAIHKMLRKGQVYIDGQPVRASFKPQAGSLLEIPGLAAETPETSPDASIKVSSPRLQSISTVPSLDILFENEALLFINKEPGIPVHGDESLDEAVQNYLQPILPPSLSFKPGPLHRLDQGTSGIIAFSKNLAGAQRFSEALREHRLEKWYITVLQGHVMGPVEWNDVLLRDKSRGISRIAAESETGKAALTTVYPLFQCGDPQHPATLVLIKLGTGRTHQIRAQAASHGYPILGDTRYGAQRQNRPWLLHAYALAGLDFLQLALPETIQAPLKDRQFALLEKVCTEAKQRLFIKRLRTTPPLSDLLDAIMK</sequence>
<feature type="domain" description="RNA-binding S4" evidence="4">
    <location>
        <begin position="38"/>
        <end position="98"/>
    </location>
</feature>
<dbReference type="SMART" id="SM00363">
    <property type="entry name" value="S4"/>
    <property type="match status" value="1"/>
</dbReference>
<dbReference type="PANTHER" id="PTHR21600">
    <property type="entry name" value="MITOCHONDRIAL RNA PSEUDOURIDINE SYNTHASE"/>
    <property type="match status" value="1"/>
</dbReference>
<dbReference type="Pfam" id="PF00849">
    <property type="entry name" value="PseudoU_synth_2"/>
    <property type="match status" value="1"/>
</dbReference>
<dbReference type="EMBL" id="DSVL01000292">
    <property type="protein sequence ID" value="HFH29762.1"/>
    <property type="molecule type" value="Genomic_DNA"/>
</dbReference>
<dbReference type="Gene3D" id="3.10.290.10">
    <property type="entry name" value="RNA-binding S4 domain"/>
    <property type="match status" value="1"/>
</dbReference>
<dbReference type="CDD" id="cd02869">
    <property type="entry name" value="PseudoU_synth_RluA_like"/>
    <property type="match status" value="1"/>
</dbReference>
<keyword evidence="2" id="KW-0413">Isomerase</keyword>
<dbReference type="InterPro" id="IPR050188">
    <property type="entry name" value="RluA_PseudoU_synthase"/>
</dbReference>
<organism evidence="5">
    <name type="scientific">Gracilinema caldarium</name>
    <dbReference type="NCBI Taxonomy" id="215591"/>
    <lineage>
        <taxon>Bacteria</taxon>
        <taxon>Pseudomonadati</taxon>
        <taxon>Spirochaetota</taxon>
        <taxon>Spirochaetia</taxon>
        <taxon>Spirochaetales</taxon>
        <taxon>Breznakiellaceae</taxon>
        <taxon>Gracilinema</taxon>
    </lineage>
</organism>
<dbReference type="InterPro" id="IPR020103">
    <property type="entry name" value="PsdUridine_synth_cat_dom_sf"/>
</dbReference>
<comment type="similarity">
    <text evidence="1">Belongs to the pseudouridine synthase RluA family.</text>
</comment>
<dbReference type="PROSITE" id="PS50889">
    <property type="entry name" value="S4"/>
    <property type="match status" value="1"/>
</dbReference>
<dbReference type="Gene3D" id="3.30.2350.10">
    <property type="entry name" value="Pseudouridine synthase"/>
    <property type="match status" value="1"/>
</dbReference>
<dbReference type="CDD" id="cd00165">
    <property type="entry name" value="S4"/>
    <property type="match status" value="1"/>
</dbReference>
<dbReference type="SUPFAM" id="SSF55120">
    <property type="entry name" value="Pseudouridine synthase"/>
    <property type="match status" value="1"/>
</dbReference>
<accession>A0A7C3I7G5</accession>
<name>A0A7C3I7G5_9SPIR</name>
<proteinExistence type="inferred from homology"/>